<dbReference type="STRING" id="593750.Metfor_0602"/>
<feature type="zinc finger region" description="C4-type" evidence="1">
    <location>
        <begin position="4"/>
        <end position="18"/>
    </location>
</feature>
<evidence type="ECO:0000256" key="1">
    <source>
        <dbReference type="HAMAP-Rule" id="MF_02096"/>
    </source>
</evidence>
<dbReference type="GeneID" id="14309275"/>
<dbReference type="EMBL" id="CP003167">
    <property type="protein sequence ID" value="AGB01663.1"/>
    <property type="molecule type" value="Genomic_DNA"/>
</dbReference>
<protein>
    <recommendedName>
        <fullName evidence="1">DNA repair protein</fullName>
    </recommendedName>
</protein>
<keyword evidence="1" id="KW-0863">Zinc-finger</keyword>
<reference evidence="5" key="1">
    <citation type="submission" date="2011-12" db="EMBL/GenBank/DDBJ databases">
        <title>Complete sequence of Methanoregula formicicum SMSP.</title>
        <authorList>
            <person name="Lucas S."/>
            <person name="Han J."/>
            <person name="Lapidus A."/>
            <person name="Cheng J.-F."/>
            <person name="Goodwin L."/>
            <person name="Pitluck S."/>
            <person name="Peters L."/>
            <person name="Ovchinnikova G."/>
            <person name="Teshima H."/>
            <person name="Detter J.C."/>
            <person name="Han C."/>
            <person name="Tapia R."/>
            <person name="Land M."/>
            <person name="Hauser L."/>
            <person name="Kyrpides N."/>
            <person name="Ivanova N."/>
            <person name="Pagani I."/>
            <person name="Imachi H."/>
            <person name="Tamaki H."/>
            <person name="Sekiguchi Y."/>
            <person name="Kamagata Y."/>
            <person name="Cadillo-Quiroz H."/>
            <person name="Zinder S."/>
            <person name="Liu W.-T."/>
            <person name="Woyke T."/>
        </authorList>
    </citation>
    <scope>NUCLEOTIDE SEQUENCE [LARGE SCALE GENOMIC DNA]</scope>
    <source>
        <strain evidence="5">DSM 22288 / NBRC 105244 / SMSP</strain>
    </source>
</reference>
<comment type="function">
    <text evidence="1">Involved in DNA damage repair.</text>
</comment>
<dbReference type="GO" id="GO:0008270">
    <property type="term" value="F:zinc ion binding"/>
    <property type="evidence" value="ECO:0007669"/>
    <property type="project" value="UniProtKB-UniRule"/>
</dbReference>
<comment type="similarity">
    <text evidence="1">Belongs to the Nre family.</text>
</comment>
<dbReference type="Pfam" id="PF04894">
    <property type="entry name" value="Nre_N"/>
    <property type="match status" value="1"/>
</dbReference>
<dbReference type="KEGG" id="mfo:Metfor_0602"/>
<dbReference type="PANTHER" id="PTHR38136:SF2">
    <property type="entry name" value="DNA REPAIR PROTEIN"/>
    <property type="match status" value="1"/>
</dbReference>
<evidence type="ECO:0000259" key="2">
    <source>
        <dbReference type="Pfam" id="PF04894"/>
    </source>
</evidence>
<evidence type="ECO:0000313" key="5">
    <source>
        <dbReference type="Proteomes" id="UP000010824"/>
    </source>
</evidence>
<keyword evidence="1" id="KW-0862">Zinc</keyword>
<feature type="domain" description="Archaeal Nre C-terminal" evidence="3">
    <location>
        <begin position="280"/>
        <end position="383"/>
    </location>
</feature>
<keyword evidence="1" id="KW-0479">Metal-binding</keyword>
<organism evidence="4 5">
    <name type="scientific">Methanoregula formicica (strain DSM 22288 / NBRC 105244 / SMSP)</name>
    <dbReference type="NCBI Taxonomy" id="593750"/>
    <lineage>
        <taxon>Archaea</taxon>
        <taxon>Methanobacteriati</taxon>
        <taxon>Methanobacteriota</taxon>
        <taxon>Stenosarchaea group</taxon>
        <taxon>Methanomicrobia</taxon>
        <taxon>Methanomicrobiales</taxon>
        <taxon>Methanoregulaceae</taxon>
        <taxon>Methanoregula</taxon>
    </lineage>
</organism>
<dbReference type="Pfam" id="PF04895">
    <property type="entry name" value="Nre_C"/>
    <property type="match status" value="1"/>
</dbReference>
<dbReference type="InParanoid" id="L0HEE2"/>
<dbReference type="eggNOG" id="arCOG04269">
    <property type="taxonomic scope" value="Archaea"/>
</dbReference>
<feature type="domain" description="Archaeal Nre N-terminal" evidence="2">
    <location>
        <begin position="12"/>
        <end position="265"/>
    </location>
</feature>
<reference evidence="4 5" key="2">
    <citation type="journal article" date="2014" name="Genome Announc.">
        <title>Complete Genome Sequence of Methanoregula formicica SMSPT, a Mesophilic Hydrogenotrophic Methanogen Isolated from a Methanogenic Upflow Anaerobic Sludge Blanket Reactor.</title>
        <authorList>
            <person name="Yamamoto K."/>
            <person name="Tamaki H."/>
            <person name="Cadillo-Quiroz H."/>
            <person name="Imachi H."/>
            <person name="Kyrpides N."/>
            <person name="Woyke T."/>
            <person name="Goodwin L."/>
            <person name="Zinder S.H."/>
            <person name="Kamagata Y."/>
            <person name="Liu W.T."/>
        </authorList>
    </citation>
    <scope>NUCLEOTIDE SEQUENCE [LARGE SCALE GENOMIC DNA]</scope>
    <source>
        <strain evidence="5">DSM 22288 / NBRC 105244 / SMSP</strain>
    </source>
</reference>
<comment type="domain">
    <text evidence="1">Contains a predicted C4 metal binding domain at the N-terminus, which could be a zinc finger DNA binding domain.</text>
</comment>
<keyword evidence="1" id="KW-0234">DNA repair</keyword>
<evidence type="ECO:0000259" key="3">
    <source>
        <dbReference type="Pfam" id="PF04895"/>
    </source>
</evidence>
<name>L0HEE2_METFS</name>
<accession>L0HEE2</accession>
<dbReference type="InterPro" id="IPR006979">
    <property type="entry name" value="Nre_C"/>
</dbReference>
<sequence precursor="true">MIRCAECKGKGLCGLPRCPIVSRFHAQAAALAKPSASYQGSSPSVFIGSFGYPDVRGGPLMVDDSDNPPDWLKRSLGMDEIVGIRARTLRGSSALTSVAGDLQEIALSSVPLDVDVSFERPVSFSLTFDGTMAPVGMIGSVKTMDVIGSARVERVVDRITSDTDLPATEACVALTNESVDVYQVSKLMTAGLLGKRRRFVPTRWAITAVDDTVSTNLKKEIARNAPIEEILLFSAEVFGNRIACILVPGDWRYEMVEVWGAHTLWGGEEEMIVQDREGMKKQGYSPITGAYYSARLAVCEYLDRIRRCARVIVVRSVSNEYWAPLGTWVIREATRKAMAAPPLAFPTLDAAVAHTVSVIGSDSWVRHSTLIPELRTQRTLGQFFS</sequence>
<keyword evidence="1" id="KW-0227">DNA damage</keyword>
<dbReference type="OrthoDB" id="6609at2157"/>
<dbReference type="HOGENOM" id="CLU_039703_0_0_2"/>
<dbReference type="AlphaFoldDB" id="L0HEE2"/>
<dbReference type="InterPro" id="IPR033167">
    <property type="entry name" value="Nre"/>
</dbReference>
<keyword evidence="5" id="KW-1185">Reference proteome</keyword>
<proteinExistence type="inferred from homology"/>
<evidence type="ECO:0000313" key="4">
    <source>
        <dbReference type="EMBL" id="AGB01663.1"/>
    </source>
</evidence>
<dbReference type="InterPro" id="IPR006978">
    <property type="entry name" value="Nre_N"/>
</dbReference>
<dbReference type="PANTHER" id="PTHR38136">
    <property type="entry name" value="DNA REPAIR PROTEIN"/>
    <property type="match status" value="1"/>
</dbReference>
<dbReference type="GO" id="GO:0006281">
    <property type="term" value="P:DNA repair"/>
    <property type="evidence" value="ECO:0007669"/>
    <property type="project" value="UniProtKB-UniRule"/>
</dbReference>
<dbReference type="HAMAP" id="MF_02096">
    <property type="entry name" value="Nre"/>
    <property type="match status" value="1"/>
</dbReference>
<dbReference type="RefSeq" id="WP_015284627.1">
    <property type="nucleotide sequence ID" value="NC_019943.1"/>
</dbReference>
<dbReference type="Proteomes" id="UP000010824">
    <property type="component" value="Chromosome"/>
</dbReference>
<gene>
    <name evidence="4" type="ordered locus">Metfor_0602</name>
</gene>